<evidence type="ECO:0000313" key="2">
    <source>
        <dbReference type="Proteomes" id="UP001551675"/>
    </source>
</evidence>
<name>A0ABV3GT99_MICGL</name>
<proteinExistence type="predicted"/>
<gene>
    <name evidence="1" type="ORF">AB0I59_40230</name>
</gene>
<evidence type="ECO:0008006" key="3">
    <source>
        <dbReference type="Google" id="ProtNLM"/>
    </source>
</evidence>
<protein>
    <recommendedName>
        <fullName evidence="3">ESX-1 secretion-associated protein</fullName>
    </recommendedName>
</protein>
<comment type="caution">
    <text evidence="1">The sequence shown here is derived from an EMBL/GenBank/DDBJ whole genome shotgun (WGS) entry which is preliminary data.</text>
</comment>
<dbReference type="EMBL" id="JBFALK010000036">
    <property type="protein sequence ID" value="MEV0974855.1"/>
    <property type="molecule type" value="Genomic_DNA"/>
</dbReference>
<keyword evidence="2" id="KW-1185">Reference proteome</keyword>
<dbReference type="Proteomes" id="UP001551675">
    <property type="component" value="Unassembled WGS sequence"/>
</dbReference>
<sequence length="100" mass="10476">MAGFEVYVDALEDCAGKAMSVSNLFKADADEAPVHVGKLSFGTLENASGRLVDAVGKLQAKIQSETRYAQQNLVEVESAVHTVIGNVKSANSPGPEVVQA</sequence>
<evidence type="ECO:0000313" key="1">
    <source>
        <dbReference type="EMBL" id="MEV0974855.1"/>
    </source>
</evidence>
<dbReference type="RefSeq" id="WP_358141917.1">
    <property type="nucleotide sequence ID" value="NZ_JBFALK010000036.1"/>
</dbReference>
<organism evidence="1 2">
    <name type="scientific">Microtetraspora glauca</name>
    <dbReference type="NCBI Taxonomy" id="1996"/>
    <lineage>
        <taxon>Bacteria</taxon>
        <taxon>Bacillati</taxon>
        <taxon>Actinomycetota</taxon>
        <taxon>Actinomycetes</taxon>
        <taxon>Streptosporangiales</taxon>
        <taxon>Streptosporangiaceae</taxon>
        <taxon>Microtetraspora</taxon>
    </lineage>
</organism>
<reference evidence="1 2" key="1">
    <citation type="submission" date="2024-06" db="EMBL/GenBank/DDBJ databases">
        <title>The Natural Products Discovery Center: Release of the First 8490 Sequenced Strains for Exploring Actinobacteria Biosynthetic Diversity.</title>
        <authorList>
            <person name="Kalkreuter E."/>
            <person name="Kautsar S.A."/>
            <person name="Yang D."/>
            <person name="Bader C.D."/>
            <person name="Teijaro C.N."/>
            <person name="Fluegel L."/>
            <person name="Davis C.M."/>
            <person name="Simpson J.R."/>
            <person name="Lauterbach L."/>
            <person name="Steele A.D."/>
            <person name="Gui C."/>
            <person name="Meng S."/>
            <person name="Li G."/>
            <person name="Viehrig K."/>
            <person name="Ye F."/>
            <person name="Su P."/>
            <person name="Kiefer A.F."/>
            <person name="Nichols A."/>
            <person name="Cepeda A.J."/>
            <person name="Yan W."/>
            <person name="Fan B."/>
            <person name="Jiang Y."/>
            <person name="Adhikari A."/>
            <person name="Zheng C.-J."/>
            <person name="Schuster L."/>
            <person name="Cowan T.M."/>
            <person name="Smanski M.J."/>
            <person name="Chevrette M.G."/>
            <person name="De Carvalho L.P.S."/>
            <person name="Shen B."/>
        </authorList>
    </citation>
    <scope>NUCLEOTIDE SEQUENCE [LARGE SCALE GENOMIC DNA]</scope>
    <source>
        <strain evidence="1 2">NPDC050100</strain>
    </source>
</reference>
<accession>A0ABV3GT99</accession>